<dbReference type="GO" id="GO:0008684">
    <property type="term" value="F:2-oxopent-4-enoate hydratase activity"/>
    <property type="evidence" value="ECO:0007669"/>
    <property type="project" value="TreeGrafter"/>
</dbReference>
<accession>A0A1L7AF25</accession>
<proteinExistence type="predicted"/>
<reference evidence="2" key="3">
    <citation type="submission" date="2023-09" db="EMBL/GenBank/DDBJ databases">
        <authorList>
            <person name="Schober I."/>
            <person name="Bunk B."/>
        </authorList>
    </citation>
    <scope>NUCLEOTIDE SEQUENCE</scope>
    <source>
        <strain evidence="2">DSM 103800</strain>
    </source>
</reference>
<dbReference type="eggNOG" id="COG3971">
    <property type="taxonomic scope" value="Bacteria"/>
</dbReference>
<sequence>MSDVAERRALAAKLIAAVRDRAVLAPQPTEIPASLAEAEAVQDAVVAGTIRGIGAWKLGATVKSVREGFGLERGFFGVLPAERVLPSGAEPAASDLPQAGVESEIAFRFGRDLDPRGAPWSAEEVRAAITGVHPAIEVPQTRFAALGQFGAFGLIADNGASGLGIVGDGVADWTPEELLDLRVSVSFDGAEAASGTGALVEGGPFGATVAFVALANARGYTVQAGQYVLTGSCTGCLQPPRPGLVRASFGRFGTVEMRVPA</sequence>
<dbReference type="PANTHER" id="PTHR30143:SF0">
    <property type="entry name" value="2-KETO-4-PENTENOATE HYDRATASE"/>
    <property type="match status" value="1"/>
</dbReference>
<dbReference type="Proteomes" id="UP000185494">
    <property type="component" value="Chromosome 1"/>
</dbReference>
<keyword evidence="4" id="KW-1185">Reference proteome</keyword>
<dbReference type="STRING" id="257708.RGI145_10225"/>
<dbReference type="InterPro" id="IPR036663">
    <property type="entry name" value="Fumarylacetoacetase_C_sf"/>
</dbReference>
<dbReference type="PANTHER" id="PTHR30143">
    <property type="entry name" value="ACID HYDRATASE"/>
    <property type="match status" value="1"/>
</dbReference>
<dbReference type="AlphaFoldDB" id="A0A1L7AF25"/>
<gene>
    <name evidence="1" type="ORF">RGI145_10225</name>
    <name evidence="2" type="ORF">RQ831_05750</name>
</gene>
<evidence type="ECO:0000313" key="2">
    <source>
        <dbReference type="EMBL" id="MDT8330550.1"/>
    </source>
</evidence>
<protein>
    <recommendedName>
        <fullName evidence="5">2-keto-4-pentenoate hydratase</fullName>
    </recommendedName>
</protein>
<dbReference type="Gene3D" id="3.90.850.10">
    <property type="entry name" value="Fumarylacetoacetase-like, C-terminal domain"/>
    <property type="match status" value="1"/>
</dbReference>
<dbReference type="SUPFAM" id="SSF56529">
    <property type="entry name" value="FAH"/>
    <property type="match status" value="1"/>
</dbReference>
<dbReference type="EMBL" id="JAVVDO010000006">
    <property type="protein sequence ID" value="MDT8330550.1"/>
    <property type="molecule type" value="Genomic_DNA"/>
</dbReference>
<dbReference type="InterPro" id="IPR050772">
    <property type="entry name" value="Hydratase-Decarb/MhpD_sf"/>
</dbReference>
<dbReference type="RefSeq" id="WP_075798259.1">
    <property type="nucleotide sequence ID" value="NZ_CP015583.1"/>
</dbReference>
<evidence type="ECO:0000313" key="4">
    <source>
        <dbReference type="Proteomes" id="UP001258945"/>
    </source>
</evidence>
<evidence type="ECO:0000313" key="3">
    <source>
        <dbReference type="Proteomes" id="UP000185494"/>
    </source>
</evidence>
<reference evidence="1 3" key="1">
    <citation type="submission" date="2016-05" db="EMBL/GenBank/DDBJ databases">
        <title>Complete Genome and Methylome Analysis of Psychrotrophic Bacterial Isolates from Antarctic Lake Untersee.</title>
        <authorList>
            <person name="Fomenkov A."/>
            <person name="Akimov V.N."/>
            <person name="Vasilyeva L.V."/>
            <person name="Andersen D."/>
            <person name="Vincze T."/>
            <person name="Roberts R.J."/>
        </authorList>
    </citation>
    <scope>NUCLEOTIDE SEQUENCE [LARGE SCALE GENOMIC DNA]</scope>
    <source>
        <strain evidence="1 3">U14-5</strain>
    </source>
</reference>
<dbReference type="KEGG" id="rgi:RGI145_10225"/>
<organism evidence="1 3">
    <name type="scientific">Roseomonas gilardii</name>
    <dbReference type="NCBI Taxonomy" id="257708"/>
    <lineage>
        <taxon>Bacteria</taxon>
        <taxon>Pseudomonadati</taxon>
        <taxon>Pseudomonadota</taxon>
        <taxon>Alphaproteobacteria</taxon>
        <taxon>Acetobacterales</taxon>
        <taxon>Roseomonadaceae</taxon>
        <taxon>Roseomonas</taxon>
    </lineage>
</organism>
<reference evidence="2 4" key="2">
    <citation type="journal article" date="2019" name="Microb. Pathog.">
        <title>Comparison of VITEK 2, MALDI-TOF MS, 16S rRNA gene sequencing, and whole-genome sequencing for identification of Roseomonas mucosa.</title>
        <authorList>
            <person name="Rudolph W.W."/>
            <person name="Gunzer F."/>
            <person name="Trauth M."/>
            <person name="Bunk B."/>
            <person name="Bigge R."/>
            <person name="Schrottner P."/>
        </authorList>
    </citation>
    <scope>NUCLEOTIDE SEQUENCE [LARGE SCALE GENOMIC DNA]</scope>
    <source>
        <strain evidence="2 4">DSM 103800</strain>
    </source>
</reference>
<dbReference type="GO" id="GO:0005737">
    <property type="term" value="C:cytoplasm"/>
    <property type="evidence" value="ECO:0007669"/>
    <property type="project" value="TreeGrafter"/>
</dbReference>
<dbReference type="EMBL" id="CP015583">
    <property type="protein sequence ID" value="APT57415.1"/>
    <property type="molecule type" value="Genomic_DNA"/>
</dbReference>
<name>A0A1L7AF25_9PROT</name>
<evidence type="ECO:0008006" key="5">
    <source>
        <dbReference type="Google" id="ProtNLM"/>
    </source>
</evidence>
<dbReference type="Proteomes" id="UP001258945">
    <property type="component" value="Unassembled WGS sequence"/>
</dbReference>
<evidence type="ECO:0000313" key="1">
    <source>
        <dbReference type="EMBL" id="APT57415.1"/>
    </source>
</evidence>